<dbReference type="Gene3D" id="4.10.1080.10">
    <property type="entry name" value="TSP type-3 repeat"/>
    <property type="match status" value="1"/>
</dbReference>
<feature type="compositionally biased region" description="Acidic residues" evidence="1">
    <location>
        <begin position="613"/>
        <end position="624"/>
    </location>
</feature>
<evidence type="ECO:0000313" key="3">
    <source>
        <dbReference type="Proteomes" id="UP001301442"/>
    </source>
</evidence>
<proteinExistence type="predicted"/>
<feature type="compositionally biased region" description="Acidic residues" evidence="1">
    <location>
        <begin position="667"/>
        <end position="680"/>
    </location>
</feature>
<dbReference type="EMBL" id="CP136600">
    <property type="protein sequence ID" value="WOH36003.1"/>
    <property type="molecule type" value="Genomic_DNA"/>
</dbReference>
<dbReference type="InterPro" id="IPR028974">
    <property type="entry name" value="TSP_type-3_rpt"/>
</dbReference>
<dbReference type="SUPFAM" id="SSF110296">
    <property type="entry name" value="Oligoxyloglucan reducing end-specific cellobiohydrolase"/>
    <property type="match status" value="1"/>
</dbReference>
<reference evidence="2 3" key="1">
    <citation type="submission" date="2023-09" db="EMBL/GenBank/DDBJ databases">
        <authorList>
            <person name="Qi X."/>
        </authorList>
    </citation>
    <scope>NUCLEOTIDE SEQUENCE [LARGE SCALE GENOMIC DNA]</scope>
    <source>
        <strain evidence="2 3">S1-1</strain>
    </source>
</reference>
<evidence type="ECO:0000313" key="2">
    <source>
        <dbReference type="EMBL" id="WOH36003.1"/>
    </source>
</evidence>
<dbReference type="RefSeq" id="WP_348394817.1">
    <property type="nucleotide sequence ID" value="NZ_CP136600.1"/>
</dbReference>
<sequence>MKNLLLLIVTLTTLSACKYGNDKRSIFWDEQNNVSIIRQIESESNDNRTLASCIAMPSTWDTVLTVNAKGSHQVESATIEFDIVPDTYSDGVIEMNSHYPMPGYDWHCYIDVARDFADTDKGEIQFTFAPEENISMVYTSIGVVSDERRSEHFHGNLVSHQLLASDTYASYWKVKHDEIDLTYWQTISIGNDTLIFDSTYYSSKGTESFPLYRFNNDGLQRLADMPQTESLYMVNGVYISQSNFDADIDGNEQAWSDISFSTNLETWSAPVTLPQIAKVQWDPRDQQYIAFSNDYNSPMVNSTHQSKDLITWTETQWINRQSPNVAFLNDGTAVIETSTPIDPYWIRNNATGDWESLDIMPDDGIDGAVLFLGHGIESFNNRLHTTGLRRIDGINESILYGYSDNGSDWIWSEIGLYEDVGLTLTLIHLSNETILYSTSNALMVSTDNGKTWVSKTKPTSLFNEDEFSDVYQNGSVRKISSYEGGYIGTTSISSGSPTRTTALFKTQDFETYEFLTLSGNIEPITTTDELLFIESTIDGVEIQALTEPSPDNDLDGISDFDDADDDNDGVKDEKDAFPLDEHESVDTDNDGTGNNSDTDDDNDGVKDESDAFPLDENESVDTDSDGTGNNSDTDDDNDGVADKNDAFPLDANESVDTDGDGIGNNSDTDDDNDGVADDNDAFPLDNSLSVNDEPESSSSGGSVNFFLLFSVFLISICRQIRRAKVLK</sequence>
<dbReference type="PROSITE" id="PS51257">
    <property type="entry name" value="PROKAR_LIPOPROTEIN"/>
    <property type="match status" value="1"/>
</dbReference>
<gene>
    <name evidence="2" type="ORF">RI844_11535</name>
</gene>
<dbReference type="Proteomes" id="UP001301442">
    <property type="component" value="Chromosome"/>
</dbReference>
<keyword evidence="3" id="KW-1185">Reference proteome</keyword>
<feature type="compositionally biased region" description="Basic and acidic residues" evidence="1">
    <location>
        <begin position="568"/>
        <end position="585"/>
    </location>
</feature>
<dbReference type="PANTHER" id="PTHR10199:SF119">
    <property type="entry name" value="RE20510P"/>
    <property type="match status" value="1"/>
</dbReference>
<evidence type="ECO:0000256" key="1">
    <source>
        <dbReference type="SAM" id="MobiDB-lite"/>
    </source>
</evidence>
<name>A0ABZ0GJQ4_9GAMM</name>
<evidence type="ECO:0008006" key="4">
    <source>
        <dbReference type="Google" id="ProtNLM"/>
    </source>
</evidence>
<feature type="compositionally biased region" description="Acidic residues" evidence="1">
    <location>
        <begin position="550"/>
        <end position="567"/>
    </location>
</feature>
<feature type="region of interest" description="Disordered" evidence="1">
    <location>
        <begin position="546"/>
        <end position="700"/>
    </location>
</feature>
<dbReference type="PANTHER" id="PTHR10199">
    <property type="entry name" value="THROMBOSPONDIN"/>
    <property type="match status" value="1"/>
</dbReference>
<organism evidence="2 3">
    <name type="scientific">Thalassotalea fonticola</name>
    <dbReference type="NCBI Taxonomy" id="3065649"/>
    <lineage>
        <taxon>Bacteria</taxon>
        <taxon>Pseudomonadati</taxon>
        <taxon>Pseudomonadota</taxon>
        <taxon>Gammaproteobacteria</taxon>
        <taxon>Alteromonadales</taxon>
        <taxon>Colwelliaceae</taxon>
        <taxon>Thalassotalea</taxon>
    </lineage>
</organism>
<protein>
    <recommendedName>
        <fullName evidence="4">Exo-alpha-sialidase</fullName>
    </recommendedName>
</protein>
<dbReference type="SUPFAM" id="SSF103647">
    <property type="entry name" value="TSP type-3 repeat"/>
    <property type="match status" value="2"/>
</dbReference>
<feature type="compositionally biased region" description="Polar residues" evidence="1">
    <location>
        <begin position="686"/>
        <end position="700"/>
    </location>
</feature>
<accession>A0ABZ0GJQ4</accession>